<dbReference type="InterPro" id="IPR009678">
    <property type="entry name" value="Phage_tail_completion_R"/>
</dbReference>
<dbReference type="STRING" id="419481.SAMN05216233_109192"/>
<keyword evidence="2" id="KW-1185">Reference proteome</keyword>
<dbReference type="AlphaFoldDB" id="A0A1G5G3Z5"/>
<reference evidence="1 2" key="1">
    <citation type="submission" date="2016-10" db="EMBL/GenBank/DDBJ databases">
        <authorList>
            <person name="de Groot N.N."/>
        </authorList>
    </citation>
    <scope>NUCLEOTIDE SEQUENCE [LARGE SCALE GENOMIC DNA]</scope>
    <source>
        <strain evidence="1 2">AA1</strain>
    </source>
</reference>
<evidence type="ECO:0000313" key="1">
    <source>
        <dbReference type="EMBL" id="SCY46057.1"/>
    </source>
</evidence>
<name>A0A1G5G3Z5_9BACT</name>
<sequence>MKKLSALTSHMLTLSGITRDQVEAFTDQGRLISDGKDLGYGLQVGRFKYDAVISIDRCRAEIAEQLLSSLLIWLDANDPERDVLELAEPDVDVTPLDDQTVGVEIVVAFDEPLVIVPDPEGPLAYEGEQWRVGDAGVTVAETLAGIETV</sequence>
<evidence type="ECO:0000313" key="2">
    <source>
        <dbReference type="Proteomes" id="UP000198870"/>
    </source>
</evidence>
<dbReference type="OrthoDB" id="5459483at2"/>
<proteinExistence type="predicted"/>
<dbReference type="RefSeq" id="WP_092211251.1">
    <property type="nucleotide sequence ID" value="NZ_FMUX01000009.1"/>
</dbReference>
<dbReference type="Pfam" id="PF06891">
    <property type="entry name" value="P2_Phage_GpR"/>
    <property type="match status" value="1"/>
</dbReference>
<dbReference type="EMBL" id="FMUX01000009">
    <property type="protein sequence ID" value="SCY46057.1"/>
    <property type="molecule type" value="Genomic_DNA"/>
</dbReference>
<dbReference type="Proteomes" id="UP000198870">
    <property type="component" value="Unassembled WGS sequence"/>
</dbReference>
<accession>A0A1G5G3Z5</accession>
<organism evidence="1 2">
    <name type="scientific">Desulfoluna spongiiphila</name>
    <dbReference type="NCBI Taxonomy" id="419481"/>
    <lineage>
        <taxon>Bacteria</taxon>
        <taxon>Pseudomonadati</taxon>
        <taxon>Thermodesulfobacteriota</taxon>
        <taxon>Desulfobacteria</taxon>
        <taxon>Desulfobacterales</taxon>
        <taxon>Desulfolunaceae</taxon>
        <taxon>Desulfoluna</taxon>
    </lineage>
</organism>
<gene>
    <name evidence="1" type="ORF">SAMN05216233_109192</name>
</gene>
<protein>
    <submittedName>
        <fullName evidence="1">P2 phage tail completion protein R (GpR)</fullName>
    </submittedName>
</protein>